<name>A0AAD9IHJ1_PROWI</name>
<evidence type="ECO:0000313" key="3">
    <source>
        <dbReference type="Proteomes" id="UP001255856"/>
    </source>
</evidence>
<evidence type="ECO:0000256" key="1">
    <source>
        <dbReference type="SAM" id="MobiDB-lite"/>
    </source>
</evidence>
<sequence length="199" mass="21563">MSAQPSPNSPHPSEPLAEDARMTPFCKGSFPVLGSDSEEEAGTEAGYRALHGPRVEASQRRAADGFVIRTRASLEDTAFAEARDEAEAGAVRRAMVYAEAGELALEVPCAPAVPEHWPECGSGPPLTPEGRIEERESLSPPSVDELNDMLRDLCRLGPAHPREAEHLVREACKSGTLVPNELTLRTLDKIWAIHEQLHG</sequence>
<proteinExistence type="predicted"/>
<dbReference type="EMBL" id="JASFZW010000006">
    <property type="protein sequence ID" value="KAK2077726.1"/>
    <property type="molecule type" value="Genomic_DNA"/>
</dbReference>
<reference evidence="2" key="1">
    <citation type="submission" date="2021-01" db="EMBL/GenBank/DDBJ databases">
        <authorList>
            <person name="Eckstrom K.M.E."/>
        </authorList>
    </citation>
    <scope>NUCLEOTIDE SEQUENCE</scope>
    <source>
        <strain evidence="2">UVCC 0001</strain>
    </source>
</reference>
<organism evidence="2 3">
    <name type="scientific">Prototheca wickerhamii</name>
    <dbReference type="NCBI Taxonomy" id="3111"/>
    <lineage>
        <taxon>Eukaryota</taxon>
        <taxon>Viridiplantae</taxon>
        <taxon>Chlorophyta</taxon>
        <taxon>core chlorophytes</taxon>
        <taxon>Trebouxiophyceae</taxon>
        <taxon>Chlorellales</taxon>
        <taxon>Chlorellaceae</taxon>
        <taxon>Prototheca</taxon>
    </lineage>
</organism>
<evidence type="ECO:0000313" key="2">
    <source>
        <dbReference type="EMBL" id="KAK2077726.1"/>
    </source>
</evidence>
<accession>A0AAD9IHJ1</accession>
<gene>
    <name evidence="2" type="ORF">QBZ16_004572</name>
</gene>
<comment type="caution">
    <text evidence="2">The sequence shown here is derived from an EMBL/GenBank/DDBJ whole genome shotgun (WGS) entry which is preliminary data.</text>
</comment>
<dbReference type="Proteomes" id="UP001255856">
    <property type="component" value="Unassembled WGS sequence"/>
</dbReference>
<dbReference type="AlphaFoldDB" id="A0AAD9IHJ1"/>
<keyword evidence="3" id="KW-1185">Reference proteome</keyword>
<feature type="region of interest" description="Disordered" evidence="1">
    <location>
        <begin position="1"/>
        <end position="47"/>
    </location>
</feature>
<protein>
    <submittedName>
        <fullName evidence="2">Uncharacterized protein</fullName>
    </submittedName>
</protein>